<evidence type="ECO:0000313" key="2">
    <source>
        <dbReference type="Proteomes" id="UP000634179"/>
    </source>
</evidence>
<sequence length="72" mass="7511">METKDDVVGSLHEIYRNSGAGTSRQLEAVRALGRAGGPKAAQLLWQIYEGTSAGSVTQMACIAALGESARGF</sequence>
<evidence type="ECO:0008006" key="3">
    <source>
        <dbReference type="Google" id="ProtNLM"/>
    </source>
</evidence>
<comment type="caution">
    <text evidence="1">The sequence shown here is derived from an EMBL/GenBank/DDBJ whole genome shotgun (WGS) entry which is preliminary data.</text>
</comment>
<dbReference type="Proteomes" id="UP000634179">
    <property type="component" value="Unassembled WGS sequence"/>
</dbReference>
<dbReference type="RefSeq" id="WP_049405652.1">
    <property type="nucleotide sequence ID" value="NZ_JAAAFB010000005.1"/>
</dbReference>
<reference evidence="1" key="1">
    <citation type="submission" date="2020-11" db="EMBL/GenBank/DDBJ databases">
        <title>Enhanced detection system for hospital associated transmission using whole genome sequencing surveillance.</title>
        <authorList>
            <person name="Harrison L.H."/>
            <person name="Van Tyne D."/>
            <person name="Marsh J.W."/>
            <person name="Griffith M.P."/>
            <person name="Snyder D.J."/>
            <person name="Cooper V.S."/>
            <person name="Mustapha M."/>
        </authorList>
    </citation>
    <scope>NUCLEOTIDE SEQUENCE</scope>
    <source>
        <strain evidence="1">STEN00053</strain>
    </source>
</reference>
<evidence type="ECO:0000313" key="1">
    <source>
        <dbReference type="EMBL" id="MBH1792183.1"/>
    </source>
</evidence>
<organism evidence="1 2">
    <name type="scientific">Stenotrophomonas maltophilia</name>
    <name type="common">Pseudomonas maltophilia</name>
    <name type="synonym">Xanthomonas maltophilia</name>
    <dbReference type="NCBI Taxonomy" id="40324"/>
    <lineage>
        <taxon>Bacteria</taxon>
        <taxon>Pseudomonadati</taxon>
        <taxon>Pseudomonadota</taxon>
        <taxon>Gammaproteobacteria</taxon>
        <taxon>Lysobacterales</taxon>
        <taxon>Lysobacteraceae</taxon>
        <taxon>Stenotrophomonas</taxon>
        <taxon>Stenotrophomonas maltophilia group</taxon>
    </lineage>
</organism>
<gene>
    <name evidence="1" type="ORF">I5V89_20205</name>
</gene>
<proteinExistence type="predicted"/>
<name>A0AA40Y7D4_STEMA</name>
<dbReference type="EMBL" id="JADUOV010000020">
    <property type="protein sequence ID" value="MBH1792183.1"/>
    <property type="molecule type" value="Genomic_DNA"/>
</dbReference>
<dbReference type="AlphaFoldDB" id="A0AA40Y7D4"/>
<accession>A0AA40Y7D4</accession>
<protein>
    <recommendedName>
        <fullName evidence="3">HEAT repeat domain-containing protein</fullName>
    </recommendedName>
</protein>
<dbReference type="GeneID" id="93742341"/>